<dbReference type="AlphaFoldDB" id="A0A923IBI1"/>
<dbReference type="FunFam" id="3.40.50.300:FF:000137">
    <property type="entry name" value="Replication-associated recombination protein A"/>
    <property type="match status" value="1"/>
</dbReference>
<dbReference type="CDD" id="cd00009">
    <property type="entry name" value="AAA"/>
    <property type="match status" value="1"/>
</dbReference>
<keyword evidence="5" id="KW-0547">Nucleotide-binding</keyword>
<dbReference type="Pfam" id="PF16193">
    <property type="entry name" value="AAA_assoc_2"/>
    <property type="match status" value="1"/>
</dbReference>
<dbReference type="InterPro" id="IPR008921">
    <property type="entry name" value="DNA_pol3_clamp-load_cplx_C"/>
</dbReference>
<evidence type="ECO:0000313" key="8">
    <source>
        <dbReference type="EMBL" id="MBC3937093.1"/>
    </source>
</evidence>
<feature type="domain" description="AAA+ ATPase" evidence="7">
    <location>
        <begin position="42"/>
        <end position="159"/>
    </location>
</feature>
<dbReference type="InterPro" id="IPR003593">
    <property type="entry name" value="AAA+_ATPase"/>
</dbReference>
<sequence>MHKSRPAPLAERMRPATLADVIGQQHILGEGKPLRLAFASGEPHSMILWGPPGVGKTTLARLMADAFHCEFIALSAVLSGIKDIREAVERAQILQATSQRRTILFVDEVHRFNKSQQDAFLPHVESGLFTFIGATTENPSFEVNSALLSRAAVYVLKSLQDADLEQMAVRACERELNGLQLSAEALVSLVASADGDGRKLLNNLDIVAHAAAARQVMQVDQGLLSESLGDALRRFDKGGDAFYDQISALHKSVRGSNPDGALYWLVRMLDGGADPRYLARRIVRMAAEDIGLADPRALRITLDAAETYERLGSPEGELALAEAVVYLACAAKSNAVYKAYNAVRALVAKDKSRVVPEHLRNAPTRLMKELGYGKLYRYAHDEPDAYAAGETYLPEGLEGESWYHPVPRGLEIKIGEKLRYLQQLDQDALSRSKK</sequence>
<dbReference type="GO" id="GO:0003677">
    <property type="term" value="F:DNA binding"/>
    <property type="evidence" value="ECO:0007669"/>
    <property type="project" value="InterPro"/>
</dbReference>
<dbReference type="InterPro" id="IPR027417">
    <property type="entry name" value="P-loop_NTPase"/>
</dbReference>
<dbReference type="InterPro" id="IPR021886">
    <property type="entry name" value="MgsA_C"/>
</dbReference>
<keyword evidence="6" id="KW-0067">ATP-binding</keyword>
<dbReference type="Gene3D" id="1.10.8.60">
    <property type="match status" value="1"/>
</dbReference>
<accession>A0A923IBI1</accession>
<dbReference type="GO" id="GO:0000731">
    <property type="term" value="P:DNA synthesis involved in DNA repair"/>
    <property type="evidence" value="ECO:0007669"/>
    <property type="project" value="TreeGrafter"/>
</dbReference>
<dbReference type="Gene3D" id="1.10.3710.10">
    <property type="entry name" value="DNA polymerase III clamp loader subunits, C-terminal domain"/>
    <property type="match status" value="1"/>
</dbReference>
<dbReference type="RefSeq" id="WP_186882608.1">
    <property type="nucleotide sequence ID" value="NZ_JACOGG010000031.1"/>
</dbReference>
<evidence type="ECO:0000256" key="3">
    <source>
        <dbReference type="ARBA" id="ARBA00020776"/>
    </source>
</evidence>
<dbReference type="SUPFAM" id="SSF52540">
    <property type="entry name" value="P-loop containing nucleoside triphosphate hydrolases"/>
    <property type="match status" value="1"/>
</dbReference>
<dbReference type="PANTHER" id="PTHR13779">
    <property type="entry name" value="WERNER HELICASE-INTERACTING PROTEIN 1 FAMILY MEMBER"/>
    <property type="match status" value="1"/>
</dbReference>
<dbReference type="FunFam" id="1.20.272.10:FF:000001">
    <property type="entry name" value="Putative AAA family ATPase"/>
    <property type="match status" value="1"/>
</dbReference>
<dbReference type="EMBL" id="JACOGG010000031">
    <property type="protein sequence ID" value="MBC3937093.1"/>
    <property type="molecule type" value="Genomic_DNA"/>
</dbReference>
<dbReference type="InterPro" id="IPR003959">
    <property type="entry name" value="ATPase_AAA_core"/>
</dbReference>
<dbReference type="GO" id="GO:0016887">
    <property type="term" value="F:ATP hydrolysis activity"/>
    <property type="evidence" value="ECO:0007669"/>
    <property type="project" value="InterPro"/>
</dbReference>
<dbReference type="SMART" id="SM00382">
    <property type="entry name" value="AAA"/>
    <property type="match status" value="1"/>
</dbReference>
<dbReference type="Gene3D" id="3.40.50.300">
    <property type="entry name" value="P-loop containing nucleotide triphosphate hydrolases"/>
    <property type="match status" value="1"/>
</dbReference>
<dbReference type="Proteomes" id="UP000612361">
    <property type="component" value="Unassembled WGS sequence"/>
</dbReference>
<organism evidence="8 9">
    <name type="scientific">Undibacterium rugosum</name>
    <dbReference type="NCBI Taxonomy" id="2762291"/>
    <lineage>
        <taxon>Bacteria</taxon>
        <taxon>Pseudomonadati</taxon>
        <taxon>Pseudomonadota</taxon>
        <taxon>Betaproteobacteria</taxon>
        <taxon>Burkholderiales</taxon>
        <taxon>Oxalobacteraceae</taxon>
        <taxon>Undibacterium</taxon>
    </lineage>
</organism>
<dbReference type="CDD" id="cd18139">
    <property type="entry name" value="HLD_clamp_RarA"/>
    <property type="match status" value="1"/>
</dbReference>
<dbReference type="InterPro" id="IPR032423">
    <property type="entry name" value="AAA_assoc_2"/>
</dbReference>
<dbReference type="Pfam" id="PF12002">
    <property type="entry name" value="MgsA_C"/>
    <property type="match status" value="1"/>
</dbReference>
<dbReference type="SUPFAM" id="SSF48019">
    <property type="entry name" value="post-AAA+ oligomerization domain-like"/>
    <property type="match status" value="1"/>
</dbReference>
<reference evidence="8" key="1">
    <citation type="submission" date="2020-08" db="EMBL/GenBank/DDBJ databases">
        <title>Novel species isolated from subtropical streams in China.</title>
        <authorList>
            <person name="Lu H."/>
        </authorList>
    </citation>
    <scope>NUCLEOTIDE SEQUENCE</scope>
    <source>
        <strain evidence="8">CY7W</strain>
    </source>
</reference>
<keyword evidence="4" id="KW-0235">DNA replication</keyword>
<dbReference type="Pfam" id="PF00004">
    <property type="entry name" value="AAA"/>
    <property type="match status" value="1"/>
</dbReference>
<dbReference type="InterPro" id="IPR051314">
    <property type="entry name" value="AAA_ATPase_RarA/MGS1/WRNIP1"/>
</dbReference>
<keyword evidence="9" id="KW-1185">Reference proteome</keyword>
<proteinExistence type="inferred from homology"/>
<evidence type="ECO:0000256" key="2">
    <source>
        <dbReference type="ARBA" id="ARBA00008959"/>
    </source>
</evidence>
<evidence type="ECO:0000256" key="4">
    <source>
        <dbReference type="ARBA" id="ARBA00022705"/>
    </source>
</evidence>
<protein>
    <recommendedName>
        <fullName evidence="3">Replication-associated recombination protein A</fullName>
    </recommendedName>
</protein>
<evidence type="ECO:0000256" key="6">
    <source>
        <dbReference type="ARBA" id="ARBA00022840"/>
    </source>
</evidence>
<dbReference type="GO" id="GO:0006261">
    <property type="term" value="P:DNA-templated DNA replication"/>
    <property type="evidence" value="ECO:0007669"/>
    <property type="project" value="TreeGrafter"/>
</dbReference>
<evidence type="ECO:0000256" key="1">
    <source>
        <dbReference type="ARBA" id="ARBA00002393"/>
    </source>
</evidence>
<name>A0A923IBI1_9BURK</name>
<dbReference type="Gene3D" id="1.20.272.10">
    <property type="match status" value="1"/>
</dbReference>
<comment type="caution">
    <text evidence="8">The sequence shown here is derived from an EMBL/GenBank/DDBJ whole genome shotgun (WGS) entry which is preliminary data.</text>
</comment>
<evidence type="ECO:0000313" key="9">
    <source>
        <dbReference type="Proteomes" id="UP000612361"/>
    </source>
</evidence>
<dbReference type="GO" id="GO:0008047">
    <property type="term" value="F:enzyme activator activity"/>
    <property type="evidence" value="ECO:0007669"/>
    <property type="project" value="TreeGrafter"/>
</dbReference>
<gene>
    <name evidence="8" type="ORF">H8K47_17185</name>
</gene>
<comment type="similarity">
    <text evidence="2">Belongs to the AAA ATPase family. RarA/MGS1/WRNIP1 subfamily.</text>
</comment>
<dbReference type="PANTHER" id="PTHR13779:SF7">
    <property type="entry name" value="ATPASE WRNIP1"/>
    <property type="match status" value="1"/>
</dbReference>
<evidence type="ECO:0000259" key="7">
    <source>
        <dbReference type="SMART" id="SM00382"/>
    </source>
</evidence>
<dbReference type="GO" id="GO:0017116">
    <property type="term" value="F:single-stranded DNA helicase activity"/>
    <property type="evidence" value="ECO:0007669"/>
    <property type="project" value="TreeGrafter"/>
</dbReference>
<comment type="function">
    <text evidence="1">DNA-dependent ATPase that plays important roles in cellular responses to stalled DNA replication processes.</text>
</comment>
<evidence type="ECO:0000256" key="5">
    <source>
        <dbReference type="ARBA" id="ARBA00022741"/>
    </source>
</evidence>
<dbReference type="GO" id="GO:0005524">
    <property type="term" value="F:ATP binding"/>
    <property type="evidence" value="ECO:0007669"/>
    <property type="project" value="UniProtKB-KW"/>
</dbReference>